<dbReference type="OrthoDB" id="9814800at2"/>
<dbReference type="EMBL" id="LT629973">
    <property type="protein sequence ID" value="SEH95506.1"/>
    <property type="molecule type" value="Genomic_DNA"/>
</dbReference>
<dbReference type="SUPFAM" id="SSF48695">
    <property type="entry name" value="Multiheme cytochromes"/>
    <property type="match status" value="1"/>
</dbReference>
<dbReference type="InterPro" id="IPR029467">
    <property type="entry name" value="Cyt_c7-like"/>
</dbReference>
<evidence type="ECO:0000313" key="4">
    <source>
        <dbReference type="Proteomes" id="UP000176204"/>
    </source>
</evidence>
<feature type="domain" description="Cytochrome c7-like" evidence="2">
    <location>
        <begin position="128"/>
        <end position="214"/>
    </location>
</feature>
<dbReference type="CDD" id="cd08168">
    <property type="entry name" value="Cytochrom_C3"/>
    <property type="match status" value="1"/>
</dbReference>
<dbReference type="PANTHER" id="PTHR39425">
    <property type="entry name" value="LIPOPROTEIN CYTOCHROME C"/>
    <property type="match status" value="1"/>
</dbReference>
<dbReference type="PATRIC" id="fig|1679444.3.peg.1994"/>
<dbReference type="PANTHER" id="PTHR39425:SF1">
    <property type="entry name" value="CYTOCHROME C7-LIKE DOMAIN-CONTAINING PROTEIN"/>
    <property type="match status" value="1"/>
</dbReference>
<accession>A0A1C7PE95</accession>
<dbReference type="RefSeq" id="WP_067773109.1">
    <property type="nucleotide sequence ID" value="NZ_LIGX01000009.1"/>
</dbReference>
<dbReference type="Pfam" id="PF14522">
    <property type="entry name" value="Cytochrome_C7"/>
    <property type="match status" value="2"/>
</dbReference>
<keyword evidence="4" id="KW-1185">Reference proteome</keyword>
<feature type="domain" description="Cytochrome c7-like" evidence="2">
    <location>
        <begin position="49"/>
        <end position="89"/>
    </location>
</feature>
<dbReference type="InterPro" id="IPR036280">
    <property type="entry name" value="Multihaem_cyt_sf"/>
</dbReference>
<proteinExistence type="predicted"/>
<keyword evidence="1" id="KW-0812">Transmembrane</keyword>
<dbReference type="STRING" id="1679444.PYTT_2043"/>
<evidence type="ECO:0000256" key="1">
    <source>
        <dbReference type="SAM" id="Phobius"/>
    </source>
</evidence>
<dbReference type="Proteomes" id="UP000176204">
    <property type="component" value="Chromosome I"/>
</dbReference>
<evidence type="ECO:0000259" key="2">
    <source>
        <dbReference type="Pfam" id="PF14522"/>
    </source>
</evidence>
<name>A0A1C7PE95_9BACT</name>
<keyword evidence="1" id="KW-0472">Membrane</keyword>
<reference evidence="4" key="1">
    <citation type="submission" date="2016-09" db="EMBL/GenBank/DDBJ databases">
        <authorList>
            <person name="Koehorst J."/>
        </authorList>
    </citation>
    <scope>NUCLEOTIDE SEQUENCE [LARGE SCALE GENOMIC DNA]</scope>
</reference>
<evidence type="ECO:0000313" key="3">
    <source>
        <dbReference type="EMBL" id="SEH95506.1"/>
    </source>
</evidence>
<dbReference type="AlphaFoldDB" id="A0A1C7PE95"/>
<gene>
    <name evidence="3" type="ORF">PYTT_2043</name>
</gene>
<dbReference type="Gene3D" id="3.90.10.10">
    <property type="entry name" value="Cytochrome C3"/>
    <property type="match status" value="2"/>
</dbReference>
<dbReference type="KEGG" id="agl:PYTT_2043"/>
<protein>
    <submittedName>
        <fullName evidence="3">Multihaem cytochrome</fullName>
    </submittedName>
</protein>
<organism evidence="3 4">
    <name type="scientific">Akkermansia glycaniphila</name>
    <dbReference type="NCBI Taxonomy" id="1679444"/>
    <lineage>
        <taxon>Bacteria</taxon>
        <taxon>Pseudomonadati</taxon>
        <taxon>Verrucomicrobiota</taxon>
        <taxon>Verrucomicrobiia</taxon>
        <taxon>Verrucomicrobiales</taxon>
        <taxon>Akkermansiaceae</taxon>
        <taxon>Akkermansia</taxon>
    </lineage>
</organism>
<keyword evidence="1" id="KW-1133">Transmembrane helix</keyword>
<feature type="transmembrane region" description="Helical" evidence="1">
    <location>
        <begin position="12"/>
        <end position="36"/>
    </location>
</feature>
<sequence>MPQLFSPSANRLPLWIALSVGFVLAVAGAITAYHLWGPKLYAPEQPIPFSHAIHMQKAGMNCIACHSSALHSAKAGVPDSQSCLACHKHILPDSPKLARLHASANPDSPNYTGEPFRWNKVNKLAAHVQFDHSAHVNRGVGCTTCHEGIDTQERTTAIPDMSMGWCLSCHRSPYGIRPLEEISNPAYQDDPELSDRLIEQWQIDPGTNCNTCHH</sequence>